<comment type="caution">
    <text evidence="1">The sequence shown here is derived from an EMBL/GenBank/DDBJ whole genome shotgun (WGS) entry which is preliminary data.</text>
</comment>
<protein>
    <submittedName>
        <fullName evidence="1">Uncharacterized protein</fullName>
    </submittedName>
</protein>
<proteinExistence type="predicted"/>
<keyword evidence="2" id="KW-1185">Reference proteome</keyword>
<evidence type="ECO:0000313" key="1">
    <source>
        <dbReference type="EMBL" id="KAJ9652519.1"/>
    </source>
</evidence>
<name>A0ACC2ZXP8_9EURO</name>
<reference evidence="1" key="1">
    <citation type="submission" date="2022-10" db="EMBL/GenBank/DDBJ databases">
        <title>Culturing micro-colonial fungi from biological soil crusts in the Mojave desert and describing Neophaeococcomyces mojavensis, and introducing the new genera and species Taxawa tesnikishii.</title>
        <authorList>
            <person name="Kurbessoian T."/>
            <person name="Stajich J.E."/>
        </authorList>
    </citation>
    <scope>NUCLEOTIDE SEQUENCE</scope>
    <source>
        <strain evidence="1">JES_112</strain>
    </source>
</reference>
<sequence length="476" mass="53995">MATEANEELLTCPFCDYREKNDYQMLLHVEVMHTEDGEESPFALKDELAASRQSQDQTAGASQSEPSGLPTPAQSEFVECPYHCGEQVPADELQFHTDFHVAENMANEDATVIDITNNFSTDISNAIRNHDQVLSEWQTPVKEKEKRWTSSIRDMFSTPRFKLVSPAGVKVKGNEVRRLDKAELGPYANERRMPSWLVRLLEDGAEVTVSNKIGHDGRIVKVEIISNETPNLIPVLARLSKLDRNISRAFYCDPAVRHVAKLPKEGGFCGYRNTQMLISYIRDAKAPGHEHFDKKRLPSILKLQDMIEEAWDQGYNTAGRKETGGIRMTRKYIGTPEAQALLLSLGINAEAQAFSAKDKVEAYRNLMEAVWNHFESGVEYSNTDKVVVTDKPPLYFQHRGHSLTIVGIELDVEERPNLVVFDPTYNPSQQLRRLALNNKLAFTTPTPGKLMKAHRRDERYLGRYKEFEMIKVNGPV</sequence>
<accession>A0ACC2ZXP8</accession>
<evidence type="ECO:0000313" key="2">
    <source>
        <dbReference type="Proteomes" id="UP001172386"/>
    </source>
</evidence>
<dbReference type="Proteomes" id="UP001172386">
    <property type="component" value="Unassembled WGS sequence"/>
</dbReference>
<gene>
    <name evidence="1" type="ORF">H2198_008232</name>
</gene>
<organism evidence="1 2">
    <name type="scientific">Neophaeococcomyces mojaviensis</name>
    <dbReference type="NCBI Taxonomy" id="3383035"/>
    <lineage>
        <taxon>Eukaryota</taxon>
        <taxon>Fungi</taxon>
        <taxon>Dikarya</taxon>
        <taxon>Ascomycota</taxon>
        <taxon>Pezizomycotina</taxon>
        <taxon>Eurotiomycetes</taxon>
        <taxon>Chaetothyriomycetidae</taxon>
        <taxon>Chaetothyriales</taxon>
        <taxon>Chaetothyriales incertae sedis</taxon>
        <taxon>Neophaeococcomyces</taxon>
    </lineage>
</organism>
<dbReference type="EMBL" id="JAPDRQ010000195">
    <property type="protein sequence ID" value="KAJ9652519.1"/>
    <property type="molecule type" value="Genomic_DNA"/>
</dbReference>